<dbReference type="Gene3D" id="3.40.50.720">
    <property type="entry name" value="NAD(P)-binding Rossmann-like Domain"/>
    <property type="match status" value="2"/>
</dbReference>
<dbReference type="Proteomes" id="UP000887578">
    <property type="component" value="Unplaced"/>
</dbReference>
<dbReference type="InterPro" id="IPR002347">
    <property type="entry name" value="SDR_fam"/>
</dbReference>
<evidence type="ECO:0000313" key="2">
    <source>
        <dbReference type="WBParaSite" id="PDA_v2.g17275.t1"/>
    </source>
</evidence>
<dbReference type="SUPFAM" id="SSF51735">
    <property type="entry name" value="NAD(P)-binding Rossmann-fold domains"/>
    <property type="match status" value="1"/>
</dbReference>
<evidence type="ECO:0000313" key="1">
    <source>
        <dbReference type="Proteomes" id="UP000887578"/>
    </source>
</evidence>
<organism evidence="1 2">
    <name type="scientific">Panagrolaimus davidi</name>
    <dbReference type="NCBI Taxonomy" id="227884"/>
    <lineage>
        <taxon>Eukaryota</taxon>
        <taxon>Metazoa</taxon>
        <taxon>Ecdysozoa</taxon>
        <taxon>Nematoda</taxon>
        <taxon>Chromadorea</taxon>
        <taxon>Rhabditida</taxon>
        <taxon>Tylenchina</taxon>
        <taxon>Panagrolaimomorpha</taxon>
        <taxon>Panagrolaimoidea</taxon>
        <taxon>Panagrolaimidae</taxon>
        <taxon>Panagrolaimus</taxon>
    </lineage>
</organism>
<dbReference type="PANTHER" id="PTHR44115:SF4">
    <property type="entry name" value="OXIDOREDUCTASE"/>
    <property type="match status" value="1"/>
</dbReference>
<dbReference type="Pfam" id="PF00106">
    <property type="entry name" value="adh_short"/>
    <property type="match status" value="1"/>
</dbReference>
<dbReference type="PRINTS" id="PR00081">
    <property type="entry name" value="GDHRDH"/>
</dbReference>
<dbReference type="PANTHER" id="PTHR44115">
    <property type="entry name" value="PROTEIN CBG09704"/>
    <property type="match status" value="1"/>
</dbReference>
<proteinExistence type="predicted"/>
<dbReference type="Pfam" id="PF13561">
    <property type="entry name" value="adh_short_C2"/>
    <property type="match status" value="1"/>
</dbReference>
<sequence>MGRFQDKVVIITGSSNGIGQAALLDFAKEGANVVLHGLNPDRIKETEELLKKAGVSADRRLRLIELAIPHLKKTKGNTVGVSSTGAFRKPINHDLHTFYSTASAAFDHYMRNDTERLASFGIRINNVNPGPTKTGIFTHDGSNDAEKNAGLSVYEKLSRNAVIPGGAEPWEISRVILFLADEQSKSITGASYYIDRGLSTFAPQ</sequence>
<reference evidence="2" key="1">
    <citation type="submission" date="2022-11" db="UniProtKB">
        <authorList>
            <consortium name="WormBaseParasite"/>
        </authorList>
    </citation>
    <scope>IDENTIFICATION</scope>
</reference>
<keyword evidence="1" id="KW-1185">Reference proteome</keyword>
<dbReference type="InterPro" id="IPR036291">
    <property type="entry name" value="NAD(P)-bd_dom_sf"/>
</dbReference>
<dbReference type="AlphaFoldDB" id="A0A914PG82"/>
<protein>
    <submittedName>
        <fullName evidence="2">Uncharacterized protein</fullName>
    </submittedName>
</protein>
<name>A0A914PG82_9BILA</name>
<dbReference type="WBParaSite" id="PDA_v2.g17275.t1">
    <property type="protein sequence ID" value="PDA_v2.g17275.t1"/>
    <property type="gene ID" value="PDA_v2.g17275"/>
</dbReference>
<accession>A0A914PG82</accession>